<dbReference type="Proteomes" id="UP001261666">
    <property type="component" value="Unassembled WGS sequence"/>
</dbReference>
<reference evidence="1" key="1">
    <citation type="submission" date="2023-08" db="EMBL/GenBank/DDBJ databases">
        <title>Functional and genomic diversity of the sorghum phyllosphere microbiome.</title>
        <authorList>
            <person name="Shade A."/>
        </authorList>
    </citation>
    <scope>NUCLEOTIDE SEQUENCE</scope>
    <source>
        <strain evidence="1">SORGH_AS_0885</strain>
    </source>
</reference>
<comment type="caution">
    <text evidence="1">The sequence shown here is derived from an EMBL/GenBank/DDBJ whole genome shotgun (WGS) entry which is preliminary data.</text>
</comment>
<proteinExistence type="predicted"/>
<organism evidence="1 2">
    <name type="scientific">Nocardioides zeae</name>
    <dbReference type="NCBI Taxonomy" id="1457234"/>
    <lineage>
        <taxon>Bacteria</taxon>
        <taxon>Bacillati</taxon>
        <taxon>Actinomycetota</taxon>
        <taxon>Actinomycetes</taxon>
        <taxon>Propionibacteriales</taxon>
        <taxon>Nocardioidaceae</taxon>
        <taxon>Nocardioides</taxon>
    </lineage>
</organism>
<dbReference type="EMBL" id="JAVIZJ010000004">
    <property type="protein sequence ID" value="MDR6209916.1"/>
    <property type="molecule type" value="Genomic_DNA"/>
</dbReference>
<gene>
    <name evidence="1" type="ORF">QE364_001623</name>
</gene>
<keyword evidence="2" id="KW-1185">Reference proteome</keyword>
<evidence type="ECO:0000313" key="1">
    <source>
        <dbReference type="EMBL" id="MDR6209916.1"/>
    </source>
</evidence>
<sequence length="341" mass="34115">MSTLTPDTPVVSSARPQLGAGLLLALVSASAFGLSGSLARGLLDAGWTAGAAVTARVALAALVLAVPAALAMRGRWALLLGQPRNLGTVALYGVLAVAGAQLCYFYAVSYLQVGVALLIEYTAPVAVIVWMWLRHGQRPGRVTVLGAAVAAVGLALVLGVVSGVSLNVVGVLWGLGAMVGAASYFVISADNDNGLPGTALAAGGLTVGGVVLGTAGFVGVLPMRATTAGVEYAGHEVAWWVPVLGLGLVTAALAYVTGIAASRRLGSRLASFVALAEVVMALVFAWVLLDELPGPLQLAGGLLILAGVVVVKLGESGVQDVRLGEPEAAEVAEVAEVADAA</sequence>
<accession>A0ACC6IGN2</accession>
<protein>
    <submittedName>
        <fullName evidence="1">Drug/metabolite transporter (DMT)-like permease</fullName>
    </submittedName>
</protein>
<name>A0ACC6IGN2_9ACTN</name>
<evidence type="ECO:0000313" key="2">
    <source>
        <dbReference type="Proteomes" id="UP001261666"/>
    </source>
</evidence>